<sequence length="883" mass="97593">MVLKAQPIPKKLTKAHSSTSSDGSDYQSLGETGPYTTTEDSDRPPNSTPDSDSDGGESTGTATDLEDDTIFDSPILRQDSGFTRSNAMSFSSLGSQSQSKSIADLTDSKGSSSTSAVSNPGAKPPKSRPSKALVRTEDTPPGSARAENQRRSPVSESQSKLPTSPCTSPAPASTYRRFTPPTRPKNPDAFSQPTYLIKSPKPQAPPLPRPISEPQDPKPVPPPESTLSDADVGAFLERPLATDLEACTGRLQGYNKEASSATDARVWAKLDREQAAIIENIGPAARTPEGGKTGQFKLVLEPFENRRSHGFARKRSSRRVIQIRVPKALLEDSAISDKIAAYLAQRIVLLGRTYIPFHGPQEWCGDQHRLSFVEFMEWHNPMALNMKQAISKFVTRYHALGLSNVVLFEKENIIFIDDIYSEDWPKGKPGAPAEKTLMADGCGFINLAALTIITRRMGYESAPTALQGRFDGSKVLWVRHPTDTSSIPRIWIRASQNKIKNPTLDRAHRIFELVGPSRASSNIALSTQSILNMHFNGVPSETIIKLFNHGLRGRCKLGEGCEDSWWGESGVGANGGGVWRAEEVEEVEEEEEEEPLTYTGRNPYSGTPLSIHELVLELIQAGFRPEESYTMQFKLKMIIETLVKTAVEKYRIPLLDSIAAWIIPDPSANENNPQGLLKETEIYFRSSQPSMKIRDSELASRYHVITGEFVVGRYPMRLPSDLQRVVAVDIAEFARYTDVIIVSVRGKTSVLSGGDMDGDIVNVFRDPDIVRHFSHKPLTVSTKDWTEAFVKKVESVHSFCSRTASMSPADAMRVYEVHILADLISPQKGLYSMFHDNAVAKIGYSHEDTLRLAYIFNALLDASKTGLRLRPGVFEEDQKKYYG</sequence>
<keyword evidence="1" id="KW-0808">Transferase</keyword>
<dbReference type="OrthoDB" id="10055769at2759"/>
<accession>A0A8H6LYY0</accession>
<dbReference type="GO" id="GO:0003968">
    <property type="term" value="F:RNA-directed RNA polymerase activity"/>
    <property type="evidence" value="ECO:0007669"/>
    <property type="project" value="UniProtKB-KW"/>
</dbReference>
<dbReference type="PANTHER" id="PTHR23079:SF14">
    <property type="entry name" value="RNA-DEPENDENT RNA POLYMERASE"/>
    <property type="match status" value="1"/>
</dbReference>
<feature type="compositionally biased region" description="Low complexity" evidence="2">
    <location>
        <begin position="89"/>
        <end position="101"/>
    </location>
</feature>
<proteinExistence type="inferred from homology"/>
<dbReference type="Pfam" id="PF05183">
    <property type="entry name" value="RdRP"/>
    <property type="match status" value="1"/>
</dbReference>
<protein>
    <recommendedName>
        <fullName evidence="1">RNA-dependent RNA polymerase</fullName>
        <ecNumber evidence="1">2.7.7.48</ecNumber>
    </recommendedName>
</protein>
<feature type="compositionally biased region" description="Polar residues" evidence="2">
    <location>
        <begin position="108"/>
        <end position="118"/>
    </location>
</feature>
<dbReference type="AlphaFoldDB" id="A0A8H6LYY0"/>
<dbReference type="GO" id="GO:0030422">
    <property type="term" value="P:siRNA processing"/>
    <property type="evidence" value="ECO:0007669"/>
    <property type="project" value="TreeGrafter"/>
</dbReference>
<keyword evidence="5" id="KW-1185">Reference proteome</keyword>
<evidence type="ECO:0000256" key="2">
    <source>
        <dbReference type="SAM" id="MobiDB-lite"/>
    </source>
</evidence>
<feature type="compositionally biased region" description="Polar residues" evidence="2">
    <location>
        <begin position="151"/>
        <end position="161"/>
    </location>
</feature>
<evidence type="ECO:0000313" key="4">
    <source>
        <dbReference type="EMBL" id="KAF6745697.1"/>
    </source>
</evidence>
<comment type="catalytic activity">
    <reaction evidence="1">
        <text>RNA(n) + a ribonucleoside 5'-triphosphate = RNA(n+1) + diphosphate</text>
        <dbReference type="Rhea" id="RHEA:21248"/>
        <dbReference type="Rhea" id="RHEA-COMP:14527"/>
        <dbReference type="Rhea" id="RHEA-COMP:17342"/>
        <dbReference type="ChEBI" id="CHEBI:33019"/>
        <dbReference type="ChEBI" id="CHEBI:61557"/>
        <dbReference type="ChEBI" id="CHEBI:140395"/>
        <dbReference type="EC" id="2.7.7.48"/>
    </reaction>
</comment>
<keyword evidence="1" id="KW-0548">Nucleotidyltransferase</keyword>
<dbReference type="EC" id="2.7.7.48" evidence="1"/>
<dbReference type="GO" id="GO:0003723">
    <property type="term" value="F:RNA binding"/>
    <property type="evidence" value="ECO:0007669"/>
    <property type="project" value="UniProtKB-KW"/>
</dbReference>
<feature type="compositionally biased region" description="Pro residues" evidence="2">
    <location>
        <begin position="202"/>
        <end position="224"/>
    </location>
</feature>
<comment type="caution">
    <text evidence="4">The sequence shown here is derived from an EMBL/GenBank/DDBJ whole genome shotgun (WGS) entry which is preliminary data.</text>
</comment>
<organism evidence="4 5">
    <name type="scientific">Ephemerocybe angulata</name>
    <dbReference type="NCBI Taxonomy" id="980116"/>
    <lineage>
        <taxon>Eukaryota</taxon>
        <taxon>Fungi</taxon>
        <taxon>Dikarya</taxon>
        <taxon>Basidiomycota</taxon>
        <taxon>Agaricomycotina</taxon>
        <taxon>Agaricomycetes</taxon>
        <taxon>Agaricomycetidae</taxon>
        <taxon>Agaricales</taxon>
        <taxon>Agaricineae</taxon>
        <taxon>Psathyrellaceae</taxon>
        <taxon>Ephemerocybe</taxon>
    </lineage>
</organism>
<feature type="compositionally biased region" description="Polar residues" evidence="2">
    <location>
        <begin position="34"/>
        <end position="50"/>
    </location>
</feature>
<evidence type="ECO:0000313" key="5">
    <source>
        <dbReference type="Proteomes" id="UP000521943"/>
    </source>
</evidence>
<comment type="similarity">
    <text evidence="1">Belongs to the RdRP family.</text>
</comment>
<keyword evidence="1" id="KW-0696">RNA-directed RNA polymerase</keyword>
<keyword evidence="1" id="KW-0694">RNA-binding</keyword>
<evidence type="ECO:0000259" key="3">
    <source>
        <dbReference type="Pfam" id="PF05183"/>
    </source>
</evidence>
<dbReference type="InterPro" id="IPR057596">
    <property type="entry name" value="RDRP_core"/>
</dbReference>
<feature type="domain" description="RDRP core" evidence="3">
    <location>
        <begin position="296"/>
        <end position="870"/>
    </location>
</feature>
<feature type="compositionally biased region" description="Low complexity" evidence="2">
    <location>
        <begin position="162"/>
        <end position="174"/>
    </location>
</feature>
<gene>
    <name evidence="4" type="ORF">DFP72DRAFT_1090734</name>
</gene>
<feature type="region of interest" description="Disordered" evidence="2">
    <location>
        <begin position="1"/>
        <end position="228"/>
    </location>
</feature>
<dbReference type="InterPro" id="IPR007855">
    <property type="entry name" value="RDRP"/>
</dbReference>
<dbReference type="EMBL" id="JACGCI010000101">
    <property type="protein sequence ID" value="KAF6745697.1"/>
    <property type="molecule type" value="Genomic_DNA"/>
</dbReference>
<dbReference type="GO" id="GO:0031380">
    <property type="term" value="C:nuclear RNA-directed RNA polymerase complex"/>
    <property type="evidence" value="ECO:0007669"/>
    <property type="project" value="TreeGrafter"/>
</dbReference>
<feature type="compositionally biased region" description="Low complexity" evidence="2">
    <location>
        <begin position="17"/>
        <end position="28"/>
    </location>
</feature>
<dbReference type="Proteomes" id="UP000521943">
    <property type="component" value="Unassembled WGS sequence"/>
</dbReference>
<dbReference type="PANTHER" id="PTHR23079">
    <property type="entry name" value="RNA-DEPENDENT RNA POLYMERASE"/>
    <property type="match status" value="1"/>
</dbReference>
<evidence type="ECO:0000256" key="1">
    <source>
        <dbReference type="RuleBase" id="RU363098"/>
    </source>
</evidence>
<name>A0A8H6LYY0_9AGAR</name>
<reference evidence="4 5" key="1">
    <citation type="submission" date="2020-07" db="EMBL/GenBank/DDBJ databases">
        <title>Comparative genomics of pyrophilous fungi reveals a link between fire events and developmental genes.</title>
        <authorList>
            <consortium name="DOE Joint Genome Institute"/>
            <person name="Steindorff A.S."/>
            <person name="Carver A."/>
            <person name="Calhoun S."/>
            <person name="Stillman K."/>
            <person name="Liu H."/>
            <person name="Lipzen A."/>
            <person name="Pangilinan J."/>
            <person name="Labutti K."/>
            <person name="Bruns T.D."/>
            <person name="Grigoriev I.V."/>
        </authorList>
    </citation>
    <scope>NUCLEOTIDE SEQUENCE [LARGE SCALE GENOMIC DNA]</scope>
    <source>
        <strain evidence="4 5">CBS 144469</strain>
    </source>
</reference>